<evidence type="ECO:0000313" key="4">
    <source>
        <dbReference type="Proteomes" id="UP000239867"/>
    </source>
</evidence>
<organism evidence="3 4">
    <name type="scientific">Desulfobulbus oralis</name>
    <dbReference type="NCBI Taxonomy" id="1986146"/>
    <lineage>
        <taxon>Bacteria</taxon>
        <taxon>Pseudomonadati</taxon>
        <taxon>Thermodesulfobacteriota</taxon>
        <taxon>Desulfobulbia</taxon>
        <taxon>Desulfobulbales</taxon>
        <taxon>Desulfobulbaceae</taxon>
        <taxon>Desulfobulbus</taxon>
    </lineage>
</organism>
<reference evidence="3 4" key="1">
    <citation type="journal article" date="2018" name="MBio">
        <title>Insights into the evolution of host association through the isolation and characterization of a novel human periodontal pathobiont, Desulfobulbus oralis.</title>
        <authorList>
            <person name="Cross K.L."/>
            <person name="Chirania P."/>
            <person name="Xiong W."/>
            <person name="Beall C.J."/>
            <person name="Elkins J.G."/>
            <person name="Giannone R.J."/>
            <person name="Griffen A.L."/>
            <person name="Guss A.M."/>
            <person name="Hettich R.L."/>
            <person name="Joshi S.S."/>
            <person name="Mokrzan E.M."/>
            <person name="Martin R.K."/>
            <person name="Zhulin I.B."/>
            <person name="Leys E.J."/>
            <person name="Podar M."/>
        </authorList>
    </citation>
    <scope>NUCLEOTIDE SEQUENCE [LARGE SCALE GENOMIC DNA]</scope>
    <source>
        <strain evidence="3 4">ORNL</strain>
    </source>
</reference>
<dbReference type="AlphaFoldDB" id="A0A2L1GKF9"/>
<dbReference type="NCBIfam" id="TIGR00051">
    <property type="entry name" value="YbgC/FadM family acyl-CoA thioesterase"/>
    <property type="match status" value="1"/>
</dbReference>
<comment type="similarity">
    <text evidence="1">Belongs to the 4-hydroxybenzoyl-CoA thioesterase family.</text>
</comment>
<protein>
    <submittedName>
        <fullName evidence="3">Thioesterase</fullName>
    </submittedName>
</protein>
<evidence type="ECO:0000256" key="2">
    <source>
        <dbReference type="ARBA" id="ARBA00022801"/>
    </source>
</evidence>
<sequence length="158" mass="17765">MNKLAMALVEPIFTTTYRVIYGDTDAAGVMYNANYLRLFEIGRTEMMRAWAMSYREMEALGCVLPVTESYLRFKASARYDDLVEIAVALAGANRLTCRFHYQISRRERDGGTTLLTRGFTAHACVDRKGALSAFPQVIRDAIAPILERQRQSPASTTP</sequence>
<dbReference type="Proteomes" id="UP000239867">
    <property type="component" value="Chromosome"/>
</dbReference>
<dbReference type="CDD" id="cd00586">
    <property type="entry name" value="4HBT"/>
    <property type="match status" value="1"/>
</dbReference>
<dbReference type="KEGG" id="deo:CAY53_00510"/>
<dbReference type="PANTHER" id="PTHR31793">
    <property type="entry name" value="4-HYDROXYBENZOYL-COA THIOESTERASE FAMILY MEMBER"/>
    <property type="match status" value="1"/>
</dbReference>
<dbReference type="InterPro" id="IPR050563">
    <property type="entry name" value="4-hydroxybenzoyl-CoA_TE"/>
</dbReference>
<keyword evidence="2" id="KW-0378">Hydrolase</keyword>
<dbReference type="EMBL" id="CP021255">
    <property type="protein sequence ID" value="AVD70152.1"/>
    <property type="molecule type" value="Genomic_DNA"/>
</dbReference>
<dbReference type="InterPro" id="IPR029069">
    <property type="entry name" value="HotDog_dom_sf"/>
</dbReference>
<accession>A0A2L1GKF9</accession>
<dbReference type="SUPFAM" id="SSF54637">
    <property type="entry name" value="Thioesterase/thiol ester dehydrase-isomerase"/>
    <property type="match status" value="1"/>
</dbReference>
<dbReference type="RefSeq" id="WP_104935478.1">
    <property type="nucleotide sequence ID" value="NZ_CP021255.1"/>
</dbReference>
<keyword evidence="4" id="KW-1185">Reference proteome</keyword>
<evidence type="ECO:0000256" key="1">
    <source>
        <dbReference type="ARBA" id="ARBA00005953"/>
    </source>
</evidence>
<dbReference type="OrthoDB" id="9808429at2"/>
<evidence type="ECO:0000313" key="3">
    <source>
        <dbReference type="EMBL" id="AVD70152.1"/>
    </source>
</evidence>
<dbReference type="PIRSF" id="PIRSF003230">
    <property type="entry name" value="YbgC"/>
    <property type="match status" value="1"/>
</dbReference>
<dbReference type="Pfam" id="PF13279">
    <property type="entry name" value="4HBT_2"/>
    <property type="match status" value="1"/>
</dbReference>
<proteinExistence type="inferred from homology"/>
<dbReference type="InterPro" id="IPR006684">
    <property type="entry name" value="YbgC/YbaW"/>
</dbReference>
<dbReference type="Gene3D" id="3.10.129.10">
    <property type="entry name" value="Hotdog Thioesterase"/>
    <property type="match status" value="1"/>
</dbReference>
<dbReference type="PANTHER" id="PTHR31793:SF27">
    <property type="entry name" value="NOVEL THIOESTERASE SUPERFAMILY DOMAIN AND SAPOSIN A-TYPE DOMAIN CONTAINING PROTEIN (0610012H03RIK)"/>
    <property type="match status" value="1"/>
</dbReference>
<gene>
    <name evidence="3" type="ORF">CAY53_00510</name>
</gene>
<dbReference type="GO" id="GO:0047617">
    <property type="term" value="F:fatty acyl-CoA hydrolase activity"/>
    <property type="evidence" value="ECO:0007669"/>
    <property type="project" value="TreeGrafter"/>
</dbReference>
<name>A0A2L1GKF9_9BACT</name>